<evidence type="ECO:0000256" key="1">
    <source>
        <dbReference type="SAM" id="Phobius"/>
    </source>
</evidence>
<evidence type="ECO:0000313" key="4">
    <source>
        <dbReference type="RefSeq" id="XP_033315207.1"/>
    </source>
</evidence>
<sequence>MQIVHFSWGLIWYILSTSQAFFCVTVNADYNITLTHDGPVVLGGTITFKADIFYNGIRPSETFKYKWSDNALTPHIYETGAISNTTTYWNLNIAHENYTIGKYEVEVVVYKYVVFWWQDVTSTRTEFYVTESFNGDIKVIQPNKTSMDTYVSSASEANMTINIRKGDMDYLMKATSVSIYWFIDCRYFGQTNDLNFLYNFTTPDTSHVLEALVVASYDSPTTTVPPTTTVLPVTTTIIPSSITVPNVTISNTTTEDVITTTISSKSITAKPILISTTIPLNNSENVSISNVNISLPYICSNSSIIPPDPNKTYGHFTKKIDVRAPIMNISVEGTNWIQPWDMLSLNVTCKGSGPFNKCLYFHRGKYNVTGNETCDTEDNLYSCNFSIIHYFLEPSIYTILIILDNDVSKQIYPLTINIYKVTTKPQLSVIVVPVSCSLAAAVLIIFGIAYYIQSKARFTVEVADFDFGQNNPEMEYKTFTERLRDSINNAIRPGSKRISGYKPLSNSQTIQ</sequence>
<keyword evidence="1" id="KW-0472">Membrane</keyword>
<accession>A0A6P8NLE2</accession>
<gene>
    <name evidence="4 5" type="primary">LOC117213728</name>
</gene>
<dbReference type="GO" id="GO:0005886">
    <property type="term" value="C:plasma membrane"/>
    <property type="evidence" value="ECO:0007669"/>
    <property type="project" value="TreeGrafter"/>
</dbReference>
<organism evidence="3 4">
    <name type="scientific">Bombus bifarius</name>
    <dbReference type="NCBI Taxonomy" id="103933"/>
    <lineage>
        <taxon>Eukaryota</taxon>
        <taxon>Metazoa</taxon>
        <taxon>Ecdysozoa</taxon>
        <taxon>Arthropoda</taxon>
        <taxon>Hexapoda</taxon>
        <taxon>Insecta</taxon>
        <taxon>Pterygota</taxon>
        <taxon>Neoptera</taxon>
        <taxon>Endopterygota</taxon>
        <taxon>Hymenoptera</taxon>
        <taxon>Apocrita</taxon>
        <taxon>Aculeata</taxon>
        <taxon>Apoidea</taxon>
        <taxon>Anthophila</taxon>
        <taxon>Apidae</taxon>
        <taxon>Bombus</taxon>
        <taxon>Pyrobombus</taxon>
    </lineage>
</organism>
<reference evidence="4 5" key="1">
    <citation type="submission" date="2025-04" db="UniProtKB">
        <authorList>
            <consortium name="RefSeq"/>
        </authorList>
    </citation>
    <scope>IDENTIFICATION</scope>
    <source>
        <tissue evidence="4 5">Muscle</tissue>
    </source>
</reference>
<feature type="chain" id="PRO_5044653819" evidence="2">
    <location>
        <begin position="21"/>
        <end position="511"/>
    </location>
</feature>
<name>A0A6P8NLE2_9HYME</name>
<keyword evidence="1" id="KW-1133">Transmembrane helix</keyword>
<dbReference type="KEGG" id="bbif:117213728"/>
<dbReference type="PANTHER" id="PTHR11861">
    <property type="entry name" value="MELANOCYTE PROTEIN PMEL 17-RELATED"/>
    <property type="match status" value="1"/>
</dbReference>
<feature type="signal peptide" evidence="2">
    <location>
        <begin position="1"/>
        <end position="20"/>
    </location>
</feature>
<dbReference type="RefSeq" id="XP_033315218.1">
    <property type="nucleotide sequence ID" value="XM_033459327.1"/>
</dbReference>
<feature type="transmembrane region" description="Helical" evidence="1">
    <location>
        <begin position="427"/>
        <end position="452"/>
    </location>
</feature>
<dbReference type="RefSeq" id="XP_033315207.1">
    <property type="nucleotide sequence ID" value="XM_033459316.1"/>
</dbReference>
<keyword evidence="2" id="KW-0732">Signal</keyword>
<dbReference type="InterPro" id="IPR045219">
    <property type="entry name" value="PKAT"/>
</dbReference>
<dbReference type="Proteomes" id="UP000515164">
    <property type="component" value="Unplaced"/>
</dbReference>
<evidence type="ECO:0000313" key="5">
    <source>
        <dbReference type="RefSeq" id="XP_033315218.1"/>
    </source>
</evidence>
<dbReference type="AlphaFoldDB" id="A0A6P8NLE2"/>
<keyword evidence="3" id="KW-1185">Reference proteome</keyword>
<dbReference type="GeneID" id="117213728"/>
<evidence type="ECO:0000313" key="3">
    <source>
        <dbReference type="Proteomes" id="UP000515164"/>
    </source>
</evidence>
<keyword evidence="1" id="KW-0812">Transmembrane</keyword>
<dbReference type="PANTHER" id="PTHR11861:SF8">
    <property type="entry name" value="PKD DOMAIN-CONTAINING PROTEIN"/>
    <property type="match status" value="1"/>
</dbReference>
<proteinExistence type="predicted"/>
<evidence type="ECO:0000256" key="2">
    <source>
        <dbReference type="SAM" id="SignalP"/>
    </source>
</evidence>
<protein>
    <submittedName>
        <fullName evidence="4 5">Uncharacterized protein LOC117213728 isoform X1</fullName>
    </submittedName>
</protein>